<dbReference type="Gene3D" id="1.10.10.60">
    <property type="entry name" value="Homeodomain-like"/>
    <property type="match status" value="1"/>
</dbReference>
<keyword evidence="7" id="KW-1185">Reference proteome</keyword>
<gene>
    <name evidence="6" type="ORF">MA04_00708</name>
</gene>
<dbReference type="InterPro" id="IPR036271">
    <property type="entry name" value="Tet_transcr_reg_TetR-rel_C_sf"/>
</dbReference>
<evidence type="ECO:0000313" key="7">
    <source>
        <dbReference type="Proteomes" id="UP001064106"/>
    </source>
</evidence>
<sequence>MKGRRRGADLEAALLEAAWTELTERGYGGLTMEGVANRAGTSRPVLARRWNDKAELAIAAIRQQMAKHPMAVADHGDLRTELLEYLELASTRAKGIAAVFTLFSSEYFQDTSSTPQDLRTALLAGGKETLRALLDRAVERGEILEQNLAPPVDTLLGVLFRHHVLMTFSPPPEALRTAWVDRIFLPLVKNHKESRNSDE</sequence>
<dbReference type="Gene3D" id="1.10.357.10">
    <property type="entry name" value="Tetracycline Repressor, domain 2"/>
    <property type="match status" value="1"/>
</dbReference>
<evidence type="ECO:0000313" key="6">
    <source>
        <dbReference type="EMBL" id="MCU5781408.1"/>
    </source>
</evidence>
<protein>
    <submittedName>
        <fullName evidence="6">TetR family transcriptional regulator</fullName>
    </submittedName>
</protein>
<evidence type="ECO:0000256" key="4">
    <source>
        <dbReference type="PROSITE-ProRule" id="PRU00335"/>
    </source>
</evidence>
<dbReference type="InterPro" id="IPR011075">
    <property type="entry name" value="TetR_C"/>
</dbReference>
<evidence type="ECO:0000256" key="3">
    <source>
        <dbReference type="ARBA" id="ARBA00023163"/>
    </source>
</evidence>
<evidence type="ECO:0000256" key="2">
    <source>
        <dbReference type="ARBA" id="ARBA00023125"/>
    </source>
</evidence>
<dbReference type="InterPro" id="IPR050109">
    <property type="entry name" value="HTH-type_TetR-like_transc_reg"/>
</dbReference>
<proteinExistence type="predicted"/>
<evidence type="ECO:0000259" key="5">
    <source>
        <dbReference type="PROSITE" id="PS50977"/>
    </source>
</evidence>
<dbReference type="EMBL" id="ARXS01000003">
    <property type="protein sequence ID" value="MCU5781408.1"/>
    <property type="molecule type" value="Genomic_DNA"/>
</dbReference>
<dbReference type="InterPro" id="IPR001647">
    <property type="entry name" value="HTH_TetR"/>
</dbReference>
<keyword evidence="1" id="KW-0805">Transcription regulation</keyword>
<dbReference type="Pfam" id="PF16859">
    <property type="entry name" value="TetR_C_11"/>
    <property type="match status" value="1"/>
</dbReference>
<dbReference type="PANTHER" id="PTHR30055:SF148">
    <property type="entry name" value="TETR-FAMILY TRANSCRIPTIONAL REGULATOR"/>
    <property type="match status" value="1"/>
</dbReference>
<keyword evidence="2 4" id="KW-0238">DNA-binding</keyword>
<dbReference type="Pfam" id="PF00440">
    <property type="entry name" value="TetR_N"/>
    <property type="match status" value="1"/>
</dbReference>
<feature type="DNA-binding region" description="H-T-H motif" evidence="4">
    <location>
        <begin position="31"/>
        <end position="50"/>
    </location>
</feature>
<dbReference type="SUPFAM" id="SSF46689">
    <property type="entry name" value="Homeodomain-like"/>
    <property type="match status" value="1"/>
</dbReference>
<dbReference type="PROSITE" id="PS50977">
    <property type="entry name" value="HTH_TETR_2"/>
    <property type="match status" value="1"/>
</dbReference>
<reference evidence="6" key="1">
    <citation type="submission" date="2012-09" db="EMBL/GenBank/DDBJ databases">
        <title>Genome Sequence of alkane-degrading Bacterium Alcanivorax balearicus MACL04.</title>
        <authorList>
            <person name="Lai Q."/>
            <person name="Shao Z."/>
        </authorList>
    </citation>
    <scope>NUCLEOTIDE SEQUENCE</scope>
    <source>
        <strain evidence="6">MACL04</strain>
    </source>
</reference>
<keyword evidence="3" id="KW-0804">Transcription</keyword>
<evidence type="ECO:0000256" key="1">
    <source>
        <dbReference type="ARBA" id="ARBA00023015"/>
    </source>
</evidence>
<comment type="caution">
    <text evidence="6">The sequence shown here is derived from an EMBL/GenBank/DDBJ whole genome shotgun (WGS) entry which is preliminary data.</text>
</comment>
<feature type="domain" description="HTH tetR-type" evidence="5">
    <location>
        <begin position="8"/>
        <end position="68"/>
    </location>
</feature>
<dbReference type="PANTHER" id="PTHR30055">
    <property type="entry name" value="HTH-TYPE TRANSCRIPTIONAL REGULATOR RUTR"/>
    <property type="match status" value="1"/>
</dbReference>
<dbReference type="Proteomes" id="UP001064106">
    <property type="component" value="Unassembled WGS sequence"/>
</dbReference>
<dbReference type="InterPro" id="IPR009057">
    <property type="entry name" value="Homeodomain-like_sf"/>
</dbReference>
<dbReference type="SUPFAM" id="SSF48498">
    <property type="entry name" value="Tetracyclin repressor-like, C-terminal domain"/>
    <property type="match status" value="1"/>
</dbReference>
<name>A0ABT2QV79_9GAMM</name>
<accession>A0ABT2QV79</accession>
<organism evidence="6 7">
    <name type="scientific">Alloalcanivorax balearicus MACL04</name>
    <dbReference type="NCBI Taxonomy" id="1177182"/>
    <lineage>
        <taxon>Bacteria</taxon>
        <taxon>Pseudomonadati</taxon>
        <taxon>Pseudomonadota</taxon>
        <taxon>Gammaproteobacteria</taxon>
        <taxon>Oceanospirillales</taxon>
        <taxon>Alcanivoracaceae</taxon>
        <taxon>Alloalcanivorax</taxon>
    </lineage>
</organism>